<dbReference type="AlphaFoldDB" id="A0A7J6H4D4"/>
<sequence>MGVFRLKILTCYPNNLDSIVKNLCGNSDDDWLVEVSACVLEAIWRCRNELVFQGKNPSTPLILKNIASRAAEFSQILSSFGDAAQLGGENRLSEPVQDFQDNLFDACFYVDASVVDNAAGIGVVLYRSETQEAIALQSLCTVSSVLEAELTAILTALERAWADNYQTILIKSDSKVAIEALRLGELPLAWGSFPVFKACLKFVSMFSVSFQFIKRDLNFLADYLASQARVNHVSQMSYLLGSQPPFVVDM</sequence>
<proteinExistence type="predicted"/>
<dbReference type="Proteomes" id="UP000583929">
    <property type="component" value="Unassembled WGS sequence"/>
</dbReference>
<evidence type="ECO:0000259" key="1">
    <source>
        <dbReference type="Pfam" id="PF13456"/>
    </source>
</evidence>
<accession>A0A7J6H4D4</accession>
<evidence type="ECO:0000313" key="2">
    <source>
        <dbReference type="EMBL" id="KAF4389309.1"/>
    </source>
</evidence>
<reference evidence="2 3" key="1">
    <citation type="journal article" date="2020" name="bioRxiv">
        <title>Sequence and annotation of 42 cannabis genomes reveals extensive copy number variation in cannabinoid synthesis and pathogen resistance genes.</title>
        <authorList>
            <person name="Mckernan K.J."/>
            <person name="Helbert Y."/>
            <person name="Kane L.T."/>
            <person name="Ebling H."/>
            <person name="Zhang L."/>
            <person name="Liu B."/>
            <person name="Eaton Z."/>
            <person name="Mclaughlin S."/>
            <person name="Kingan S."/>
            <person name="Baybayan P."/>
            <person name="Concepcion G."/>
            <person name="Jordan M."/>
            <person name="Riva A."/>
            <person name="Barbazuk W."/>
            <person name="Harkins T."/>
        </authorList>
    </citation>
    <scope>NUCLEOTIDE SEQUENCE [LARGE SCALE GENOMIC DNA]</scope>
    <source>
        <strain evidence="3">cv. Jamaican Lion 4</strain>
        <tissue evidence="2">Leaf</tissue>
    </source>
</reference>
<comment type="caution">
    <text evidence="2">The sequence shown here is derived from an EMBL/GenBank/DDBJ whole genome shotgun (WGS) entry which is preliminary data.</text>
</comment>
<keyword evidence="3" id="KW-1185">Reference proteome</keyword>
<evidence type="ECO:0000313" key="3">
    <source>
        <dbReference type="Proteomes" id="UP000583929"/>
    </source>
</evidence>
<dbReference type="InterPro" id="IPR044730">
    <property type="entry name" value="RNase_H-like_dom_plant"/>
</dbReference>
<dbReference type="InterPro" id="IPR012337">
    <property type="entry name" value="RNaseH-like_sf"/>
</dbReference>
<feature type="domain" description="RNase H type-1" evidence="1">
    <location>
        <begin position="111"/>
        <end position="228"/>
    </location>
</feature>
<dbReference type="Pfam" id="PF13456">
    <property type="entry name" value="RVT_3"/>
    <property type="match status" value="1"/>
</dbReference>
<gene>
    <name evidence="2" type="ORF">G4B88_003122</name>
</gene>
<dbReference type="GO" id="GO:0004523">
    <property type="term" value="F:RNA-DNA hybrid ribonuclease activity"/>
    <property type="evidence" value="ECO:0007669"/>
    <property type="project" value="InterPro"/>
</dbReference>
<dbReference type="SUPFAM" id="SSF53098">
    <property type="entry name" value="Ribonuclease H-like"/>
    <property type="match status" value="1"/>
</dbReference>
<name>A0A7J6H4D4_CANSA</name>
<dbReference type="InterPro" id="IPR036397">
    <property type="entry name" value="RNaseH_sf"/>
</dbReference>
<protein>
    <recommendedName>
        <fullName evidence="1">RNase H type-1 domain-containing protein</fullName>
    </recommendedName>
</protein>
<dbReference type="InterPro" id="IPR052929">
    <property type="entry name" value="RNase_H-like_EbsB-rel"/>
</dbReference>
<dbReference type="Gene3D" id="3.30.420.10">
    <property type="entry name" value="Ribonuclease H-like superfamily/Ribonuclease H"/>
    <property type="match status" value="1"/>
</dbReference>
<dbReference type="PANTHER" id="PTHR47074:SF11">
    <property type="entry name" value="REVERSE TRANSCRIPTASE-LIKE PROTEIN"/>
    <property type="match status" value="1"/>
</dbReference>
<dbReference type="CDD" id="cd06222">
    <property type="entry name" value="RNase_H_like"/>
    <property type="match status" value="1"/>
</dbReference>
<dbReference type="InterPro" id="IPR002156">
    <property type="entry name" value="RNaseH_domain"/>
</dbReference>
<dbReference type="GO" id="GO:0003676">
    <property type="term" value="F:nucleic acid binding"/>
    <property type="evidence" value="ECO:0007669"/>
    <property type="project" value="InterPro"/>
</dbReference>
<dbReference type="EMBL" id="JAATIQ010000068">
    <property type="protein sequence ID" value="KAF4389309.1"/>
    <property type="molecule type" value="Genomic_DNA"/>
</dbReference>
<dbReference type="PANTHER" id="PTHR47074">
    <property type="entry name" value="BNAC02G40300D PROTEIN"/>
    <property type="match status" value="1"/>
</dbReference>
<organism evidence="2 3">
    <name type="scientific">Cannabis sativa</name>
    <name type="common">Hemp</name>
    <name type="synonym">Marijuana</name>
    <dbReference type="NCBI Taxonomy" id="3483"/>
    <lineage>
        <taxon>Eukaryota</taxon>
        <taxon>Viridiplantae</taxon>
        <taxon>Streptophyta</taxon>
        <taxon>Embryophyta</taxon>
        <taxon>Tracheophyta</taxon>
        <taxon>Spermatophyta</taxon>
        <taxon>Magnoliopsida</taxon>
        <taxon>eudicotyledons</taxon>
        <taxon>Gunneridae</taxon>
        <taxon>Pentapetalae</taxon>
        <taxon>rosids</taxon>
        <taxon>fabids</taxon>
        <taxon>Rosales</taxon>
        <taxon>Cannabaceae</taxon>
        <taxon>Cannabis</taxon>
    </lineage>
</organism>